<dbReference type="KEGG" id="mnu:NCTC10166_00886"/>
<geneLocation type="plasmid" evidence="2 3">
    <name>3</name>
</geneLocation>
<dbReference type="EMBL" id="LR214953">
    <property type="protein sequence ID" value="VEU59899.1"/>
    <property type="molecule type" value="Genomic_DNA"/>
</dbReference>
<dbReference type="Proteomes" id="UP000289440">
    <property type="component" value="Plasmid 3"/>
</dbReference>
<gene>
    <name evidence="2" type="ORF">NCTC10166_00886</name>
</gene>
<evidence type="ECO:0000313" key="2">
    <source>
        <dbReference type="EMBL" id="VEU59899.1"/>
    </source>
</evidence>
<protein>
    <submittedName>
        <fullName evidence="2">Uncharacterized protein</fullName>
    </submittedName>
</protein>
<evidence type="ECO:0000256" key="1">
    <source>
        <dbReference type="SAM" id="Phobius"/>
    </source>
</evidence>
<evidence type="ECO:0000313" key="3">
    <source>
        <dbReference type="Proteomes" id="UP000289440"/>
    </source>
</evidence>
<accession>A0A449A6P7</accession>
<keyword evidence="2" id="KW-0614">Plasmid</keyword>
<sequence length="92" mass="10561">MYNSAELNIINNMLKADDSTYDPYSDPGLENDAIEKIVKNNKNQAISKNINKSIDKKKLMWIIPLAIVLTILTFGIVIWIYYRFGPGKKIKK</sequence>
<feature type="transmembrane region" description="Helical" evidence="1">
    <location>
        <begin position="59"/>
        <end position="82"/>
    </location>
</feature>
<name>A0A449A6P7_9BACT</name>
<organism evidence="2 3">
    <name type="scientific">Mesomycoplasma neurolyticum</name>
    <dbReference type="NCBI Taxonomy" id="2120"/>
    <lineage>
        <taxon>Bacteria</taxon>
        <taxon>Bacillati</taxon>
        <taxon>Mycoplasmatota</taxon>
        <taxon>Mycoplasmoidales</taxon>
        <taxon>Metamycoplasmataceae</taxon>
        <taxon>Mesomycoplasma</taxon>
    </lineage>
</organism>
<dbReference type="AlphaFoldDB" id="A0A449A6P7"/>
<dbReference type="OrthoDB" id="400200at2"/>
<keyword evidence="1" id="KW-1133">Transmembrane helix</keyword>
<keyword evidence="1" id="KW-0472">Membrane</keyword>
<keyword evidence="3" id="KW-1185">Reference proteome</keyword>
<proteinExistence type="predicted"/>
<reference evidence="2 3" key="1">
    <citation type="submission" date="2019-01" db="EMBL/GenBank/DDBJ databases">
        <authorList>
            <consortium name="Pathogen Informatics"/>
        </authorList>
    </citation>
    <scope>NUCLEOTIDE SEQUENCE [LARGE SCALE GENOMIC DNA]</scope>
    <source>
        <strain evidence="2 3">NCTC10166</strain>
        <plasmid evidence="3">3</plasmid>
    </source>
</reference>
<keyword evidence="1" id="KW-0812">Transmembrane</keyword>